<comment type="subcellular location">
    <subcellularLocation>
        <location evidence="1">Cell inner membrane</location>
        <topology evidence="1">Multi-pass membrane protein</topology>
    </subcellularLocation>
</comment>
<dbReference type="InterPro" id="IPR001036">
    <property type="entry name" value="Acrflvin-R"/>
</dbReference>
<keyword evidence="11" id="KW-1185">Reference proteome</keyword>
<dbReference type="GO" id="GO:0042910">
    <property type="term" value="F:xenobiotic transmembrane transporter activity"/>
    <property type="evidence" value="ECO:0007669"/>
    <property type="project" value="TreeGrafter"/>
</dbReference>
<dbReference type="Gene3D" id="3.30.70.1440">
    <property type="entry name" value="Multidrug efflux transporter AcrB pore domain"/>
    <property type="match status" value="1"/>
</dbReference>
<evidence type="ECO:0000256" key="8">
    <source>
        <dbReference type="ARBA" id="ARBA00023136"/>
    </source>
</evidence>
<organism evidence="10 11">
    <name type="scientific">Bilophila wadsworthia (strain 3_1_6)</name>
    <dbReference type="NCBI Taxonomy" id="563192"/>
    <lineage>
        <taxon>Bacteria</taxon>
        <taxon>Pseudomonadati</taxon>
        <taxon>Thermodesulfobacteriota</taxon>
        <taxon>Desulfovibrionia</taxon>
        <taxon>Desulfovibrionales</taxon>
        <taxon>Desulfovibrionaceae</taxon>
        <taxon>Bilophila</taxon>
    </lineage>
</organism>
<dbReference type="PANTHER" id="PTHR32063">
    <property type="match status" value="1"/>
</dbReference>
<dbReference type="GO" id="GO:0005886">
    <property type="term" value="C:plasma membrane"/>
    <property type="evidence" value="ECO:0007669"/>
    <property type="project" value="UniProtKB-SubCell"/>
</dbReference>
<keyword evidence="3" id="KW-0813">Transport</keyword>
<dbReference type="SUPFAM" id="SSF82693">
    <property type="entry name" value="Multidrug efflux transporter AcrB pore domain, PN1, PN2, PC1 and PC2 subdomains"/>
    <property type="match status" value="3"/>
</dbReference>
<keyword evidence="7 9" id="KW-1133">Transmembrane helix</keyword>
<comment type="similarity">
    <text evidence="2">Belongs to the resistance-nodulation-cell division (RND) (TC 2.A.6) family.</text>
</comment>
<gene>
    <name evidence="10" type="ORF">HMPREF0179_03410</name>
</gene>
<protein>
    <submittedName>
        <fullName evidence="10">Hydrophobe/amphiphile efflux-1 (HAE1) family RND transporter</fullName>
    </submittedName>
</protein>
<dbReference type="Proteomes" id="UP000006034">
    <property type="component" value="Unassembled WGS sequence"/>
</dbReference>
<dbReference type="STRING" id="563192.HMPREF0179_03410"/>
<evidence type="ECO:0000256" key="9">
    <source>
        <dbReference type="SAM" id="Phobius"/>
    </source>
</evidence>
<evidence type="ECO:0000256" key="4">
    <source>
        <dbReference type="ARBA" id="ARBA00022475"/>
    </source>
</evidence>
<keyword evidence="5" id="KW-0997">Cell inner membrane</keyword>
<dbReference type="NCBIfam" id="NF000282">
    <property type="entry name" value="RND_permease_1"/>
    <property type="match status" value="1"/>
</dbReference>
<dbReference type="EMBL" id="ADCP02000001">
    <property type="protein sequence ID" value="EFV42733.1"/>
    <property type="molecule type" value="Genomic_DNA"/>
</dbReference>
<keyword evidence="6 9" id="KW-0812">Transmembrane</keyword>
<feature type="transmembrane region" description="Helical" evidence="9">
    <location>
        <begin position="920"/>
        <end position="943"/>
    </location>
</feature>
<dbReference type="PRINTS" id="PR00702">
    <property type="entry name" value="ACRIFLAVINRP"/>
</dbReference>
<evidence type="ECO:0000256" key="1">
    <source>
        <dbReference type="ARBA" id="ARBA00004429"/>
    </source>
</evidence>
<feature type="transmembrane region" description="Helical" evidence="9">
    <location>
        <begin position="438"/>
        <end position="458"/>
    </location>
</feature>
<comment type="caution">
    <text evidence="10">The sequence shown here is derived from an EMBL/GenBank/DDBJ whole genome shotgun (WGS) entry which is preliminary data.</text>
</comment>
<dbReference type="GO" id="GO:0009636">
    <property type="term" value="P:response to toxic substance"/>
    <property type="evidence" value="ECO:0007669"/>
    <property type="project" value="UniProtKB-ARBA"/>
</dbReference>
<evidence type="ECO:0000313" key="11">
    <source>
        <dbReference type="Proteomes" id="UP000006034"/>
    </source>
</evidence>
<keyword evidence="4" id="KW-1003">Cell membrane</keyword>
<dbReference type="Gene3D" id="3.30.70.1430">
    <property type="entry name" value="Multidrug efflux transporter AcrB pore domain"/>
    <property type="match status" value="2"/>
</dbReference>
<feature type="transmembrane region" description="Helical" evidence="9">
    <location>
        <begin position="870"/>
        <end position="887"/>
    </location>
</feature>
<dbReference type="OrthoDB" id="9759330at2"/>
<dbReference type="SUPFAM" id="SSF82714">
    <property type="entry name" value="Multidrug efflux transporter AcrB TolC docking domain, DN and DC subdomains"/>
    <property type="match status" value="2"/>
</dbReference>
<proteinExistence type="inferred from homology"/>
<reference evidence="10 11" key="1">
    <citation type="submission" date="2010-10" db="EMBL/GenBank/DDBJ databases">
        <authorList>
            <consortium name="The Broad Institute Genome Sequencing Platform"/>
            <person name="Ward D."/>
            <person name="Earl A."/>
            <person name="Feldgarden M."/>
            <person name="Young S.K."/>
            <person name="Gargeya S."/>
            <person name="Zeng Q."/>
            <person name="Alvarado L."/>
            <person name="Berlin A."/>
            <person name="Bochicchio J."/>
            <person name="Chapman S.B."/>
            <person name="Chen Z."/>
            <person name="Freedman E."/>
            <person name="Gellesch M."/>
            <person name="Goldberg J."/>
            <person name="Griggs A."/>
            <person name="Gujja S."/>
            <person name="Heilman E."/>
            <person name="Heiman D."/>
            <person name="Howarth C."/>
            <person name="Mehta T."/>
            <person name="Neiman D."/>
            <person name="Pearson M."/>
            <person name="Roberts A."/>
            <person name="Saif S."/>
            <person name="Shea T."/>
            <person name="Shenoy N."/>
            <person name="Sisk P."/>
            <person name="Stolte C."/>
            <person name="Sykes S."/>
            <person name="White J."/>
            <person name="Yandava C."/>
            <person name="Allen-Vercoe E."/>
            <person name="Sibley C."/>
            <person name="Ambrose C.E."/>
            <person name="Strauss J."/>
            <person name="Daigneault M."/>
            <person name="Haas B."/>
            <person name="Nusbaum C."/>
            <person name="Birren B."/>
        </authorList>
    </citation>
    <scope>NUCLEOTIDE SEQUENCE [LARGE SCALE GENOMIC DNA]</scope>
    <source>
        <strain evidence="10 11">3_1_6</strain>
    </source>
</reference>
<feature type="transmembrane region" description="Helical" evidence="9">
    <location>
        <begin position="396"/>
        <end position="417"/>
    </location>
</feature>
<reference evidence="10 11" key="2">
    <citation type="submission" date="2013-04" db="EMBL/GenBank/DDBJ databases">
        <title>The Genome Sequence of Bilophila wadsworthia 3_1_6.</title>
        <authorList>
            <consortium name="The Broad Institute Genomics Platform"/>
            <person name="Earl A."/>
            <person name="Ward D."/>
            <person name="Feldgarden M."/>
            <person name="Gevers D."/>
            <person name="Sibley C."/>
            <person name="Strauss J."/>
            <person name="Allen-Vercoe E."/>
            <person name="Walker B."/>
            <person name="Young S."/>
            <person name="Zeng Q."/>
            <person name="Gargeya S."/>
            <person name="Fitzgerald M."/>
            <person name="Haas B."/>
            <person name="Abouelleil A."/>
            <person name="Allen A.W."/>
            <person name="Alvarado L."/>
            <person name="Arachchi H.M."/>
            <person name="Berlin A.M."/>
            <person name="Chapman S.B."/>
            <person name="Gainer-Dewar J."/>
            <person name="Goldberg J."/>
            <person name="Griggs A."/>
            <person name="Gujja S."/>
            <person name="Hansen M."/>
            <person name="Howarth C."/>
            <person name="Imamovic A."/>
            <person name="Ireland A."/>
            <person name="Larimer J."/>
            <person name="McCowan C."/>
            <person name="Murphy C."/>
            <person name="Pearson M."/>
            <person name="Poon T.W."/>
            <person name="Priest M."/>
            <person name="Roberts A."/>
            <person name="Saif S."/>
            <person name="Shea T."/>
            <person name="Sisk P."/>
            <person name="Sykes S."/>
            <person name="Wortman J."/>
            <person name="Nusbaum C."/>
            <person name="Birren B."/>
        </authorList>
    </citation>
    <scope>NUCLEOTIDE SEQUENCE [LARGE SCALE GENOMIC DNA]</scope>
    <source>
        <strain evidence="10 11">3_1_6</strain>
    </source>
</reference>
<feature type="transmembrane region" description="Helical" evidence="9">
    <location>
        <begin position="1005"/>
        <end position="1027"/>
    </location>
</feature>
<dbReference type="NCBIfam" id="TIGR00915">
    <property type="entry name" value="2A0602"/>
    <property type="match status" value="1"/>
</dbReference>
<feature type="transmembrane region" description="Helical" evidence="9">
    <location>
        <begin position="533"/>
        <end position="553"/>
    </location>
</feature>
<dbReference type="SUPFAM" id="SSF82866">
    <property type="entry name" value="Multidrug efflux transporter AcrB transmembrane domain"/>
    <property type="match status" value="2"/>
</dbReference>
<evidence type="ECO:0000256" key="3">
    <source>
        <dbReference type="ARBA" id="ARBA00022448"/>
    </source>
</evidence>
<evidence type="ECO:0000256" key="6">
    <source>
        <dbReference type="ARBA" id="ARBA00022692"/>
    </source>
</evidence>
<dbReference type="InterPro" id="IPR027463">
    <property type="entry name" value="AcrB_DN_DC_subdom"/>
</dbReference>
<dbReference type="GeneID" id="78085041"/>
<feature type="transmembrane region" description="Helical" evidence="9">
    <location>
        <begin position="470"/>
        <end position="497"/>
    </location>
</feature>
<name>E5YB37_BILW3</name>
<dbReference type="Gene3D" id="3.30.70.1320">
    <property type="entry name" value="Multidrug efflux transporter AcrB pore domain like"/>
    <property type="match status" value="1"/>
</dbReference>
<dbReference type="RefSeq" id="WP_005030213.1">
    <property type="nucleotide sequence ID" value="NZ_KE150238.1"/>
</dbReference>
<sequence>MARFFIDRPVFAWVIAILIMMAGGISIFRLPVEQYPRIAPPVVTITAKYSGASAQTLEDTVAQVIEQKLNGIDGLLYINSTSDAAGQVSIRLTFDPDTNPDVAQMQVQNKLQLATSSLPEEVTRQGITVTKVADSFLQMYAFVSSDDSMSAADLCDFVGSTILDPLSRVDGVGEVSLFGAPYAMRIWLNPSKLLSYSLTPSDVINAVKAQNKQVSLGEVGGKPIRDGQQMNVTIKAQKQLTSVPEFERILLRVNPDGSAVRLRDVARVELGQESYTSSARYNGKPAAGVGIKLASDANALNTSNAVAAFIEDMRPYFPHGVEVVSPYDTVPFIKISIIEVVKTLLEAIVLVFAVIYLFLQNFRATIIPSLAVPVVLLGTFGVMAAFGFSINTLTMFGMVLAIGLLVDDAIVVVENVARVMEEDGLPPREATIKTMGQITGALIGVAAVLSAVFVPMAFFGGTVGAIYRQFSLTIVSAMILSVVVAVVLTPVLCSTFLKPGHMASQHGFFGWFNRSFDRATTAYRGAVGRIIKVGGRMMVIYLAMLVCAGWILWRMPTSFLPNEDQGILTVEIQLGPGSTETETLKIVEQVERYFLENEKENVHGMMLTLGRASGGKGQSTARGNIRLRDWSERKDPERRAQAIIDRANQAFSSIINARVFVSAPPAIRSLGNATGFDFELQDQAGLGHEALIAARDQLMELARRSPLLRNVRTFGQDDSPQLEVDIDQEKAGAFGLPLDAINTDLSAAWGGKYVNDFVDRSRVKKVYVQADAPFRMKPEDFNRWYFRNDKGEMVPFTSIGEARWTYGPMQLERYNGVSAVRIQGRAAAGMSSGTAMLEMERLMGELPEGIGYQWTGMSFQERLSGSQAPFLYALSILVVFLCLAALYESWSIPLSVILVVPLGVLGALVATSARGLSNDVYFQIGLLATIGLAAKNAILIVEFARELFQQGASLADAAMEAARLRLRPILMTSLAFLIGVLPLAISTGAGSGSQNAIGTGVMGGTFAATVLGIFFVPVFFVLVFRLFNRKAREGRGTVVPKEKR</sequence>
<dbReference type="FunFam" id="3.30.70.1430:FF:000001">
    <property type="entry name" value="Efflux pump membrane transporter"/>
    <property type="match status" value="1"/>
</dbReference>
<evidence type="ECO:0000256" key="5">
    <source>
        <dbReference type="ARBA" id="ARBA00022519"/>
    </source>
</evidence>
<dbReference type="InterPro" id="IPR004764">
    <property type="entry name" value="MdtF-like"/>
</dbReference>
<dbReference type="PANTHER" id="PTHR32063:SF13">
    <property type="entry name" value="MULTIDRUG EFFLUX PUMP SUBUNIT ACRB-RELATED"/>
    <property type="match status" value="1"/>
</dbReference>
<dbReference type="eggNOG" id="COG0841">
    <property type="taxonomic scope" value="Bacteria"/>
</dbReference>
<feature type="transmembrane region" description="Helical" evidence="9">
    <location>
        <begin position="894"/>
        <end position="914"/>
    </location>
</feature>
<keyword evidence="8 9" id="KW-0472">Membrane</keyword>
<evidence type="ECO:0000256" key="7">
    <source>
        <dbReference type="ARBA" id="ARBA00022989"/>
    </source>
</evidence>
<dbReference type="Pfam" id="PF00873">
    <property type="entry name" value="ACR_tran"/>
    <property type="match status" value="1"/>
</dbReference>
<feature type="transmembrane region" description="Helical" evidence="9">
    <location>
        <begin position="366"/>
        <end position="390"/>
    </location>
</feature>
<dbReference type="HOGENOM" id="CLU_002755_1_1_7"/>
<dbReference type="GO" id="GO:0015562">
    <property type="term" value="F:efflux transmembrane transporter activity"/>
    <property type="evidence" value="ECO:0007669"/>
    <property type="project" value="InterPro"/>
</dbReference>
<dbReference type="Gene3D" id="3.30.2090.10">
    <property type="entry name" value="Multidrug efflux transporter AcrB TolC docking domain, DN and DC subdomains"/>
    <property type="match status" value="2"/>
</dbReference>
<dbReference type="FunFam" id="3.30.2090.10:FF:000001">
    <property type="entry name" value="Efflux pump membrane transporter"/>
    <property type="match status" value="1"/>
</dbReference>
<dbReference type="FunFam" id="1.20.1640.10:FF:000001">
    <property type="entry name" value="Efflux pump membrane transporter"/>
    <property type="match status" value="1"/>
</dbReference>
<dbReference type="Gene3D" id="1.20.1640.10">
    <property type="entry name" value="Multidrug efflux transporter AcrB transmembrane domain"/>
    <property type="match status" value="2"/>
</dbReference>
<feature type="transmembrane region" description="Helical" evidence="9">
    <location>
        <begin position="340"/>
        <end position="359"/>
    </location>
</feature>
<evidence type="ECO:0000313" key="10">
    <source>
        <dbReference type="EMBL" id="EFV42733.1"/>
    </source>
</evidence>
<dbReference type="AlphaFoldDB" id="E5YB37"/>
<accession>E5YB37</accession>
<feature type="transmembrane region" description="Helical" evidence="9">
    <location>
        <begin position="12"/>
        <end position="32"/>
    </location>
</feature>
<feature type="transmembrane region" description="Helical" evidence="9">
    <location>
        <begin position="964"/>
        <end position="985"/>
    </location>
</feature>
<evidence type="ECO:0000256" key="2">
    <source>
        <dbReference type="ARBA" id="ARBA00010942"/>
    </source>
</evidence>